<evidence type="ECO:0000259" key="18">
    <source>
        <dbReference type="SMART" id="SM01002"/>
    </source>
</evidence>
<evidence type="ECO:0000256" key="8">
    <source>
        <dbReference type="ARBA" id="ARBA00023027"/>
    </source>
</evidence>
<keyword evidence="10" id="KW-1015">Disulfide bond</keyword>
<reference evidence="21" key="1">
    <citation type="journal article" date="2023" name="Mol. Phylogenet. Evol.">
        <title>Genome-scale phylogeny and comparative genomics of the fungal order Sordariales.</title>
        <authorList>
            <person name="Hensen N."/>
            <person name="Bonometti L."/>
            <person name="Westerberg I."/>
            <person name="Brannstrom I.O."/>
            <person name="Guillou S."/>
            <person name="Cros-Aarteil S."/>
            <person name="Calhoun S."/>
            <person name="Haridas S."/>
            <person name="Kuo A."/>
            <person name="Mondo S."/>
            <person name="Pangilinan J."/>
            <person name="Riley R."/>
            <person name="LaButti K."/>
            <person name="Andreopoulos B."/>
            <person name="Lipzen A."/>
            <person name="Chen C."/>
            <person name="Yan M."/>
            <person name="Daum C."/>
            <person name="Ng V."/>
            <person name="Clum A."/>
            <person name="Steindorff A."/>
            <person name="Ohm R.A."/>
            <person name="Martin F."/>
            <person name="Silar P."/>
            <person name="Natvig D.O."/>
            <person name="Lalanne C."/>
            <person name="Gautier V."/>
            <person name="Ament-Velasquez S.L."/>
            <person name="Kruys A."/>
            <person name="Hutchinson M.I."/>
            <person name="Powell A.J."/>
            <person name="Barry K."/>
            <person name="Miller A.N."/>
            <person name="Grigoriev I.V."/>
            <person name="Debuchy R."/>
            <person name="Gladieux P."/>
            <person name="Hiltunen Thoren M."/>
            <person name="Johannesson H."/>
        </authorList>
    </citation>
    <scope>NUCLEOTIDE SEQUENCE [LARGE SCALE GENOMIC DNA]</scope>
    <source>
        <strain evidence="21">CBS 340.73</strain>
    </source>
</reference>
<dbReference type="InterPro" id="IPR027281">
    <property type="entry name" value="Lys1"/>
</dbReference>
<dbReference type="FunFam" id="3.40.50.720:FF:000217">
    <property type="entry name" value="Saccharopine dehydrogenase [NAD(+), L-lysine-forming]"/>
    <property type="match status" value="1"/>
</dbReference>
<evidence type="ECO:0000256" key="11">
    <source>
        <dbReference type="ARBA" id="ARBA00033228"/>
    </source>
</evidence>
<gene>
    <name evidence="20" type="ORF">QBC46DRAFT_91786</name>
</gene>
<evidence type="ECO:0000256" key="5">
    <source>
        <dbReference type="ARBA" id="ARBA00021221"/>
    </source>
</evidence>
<keyword evidence="7 13" id="KW-0560">Oxidoreductase</keyword>
<evidence type="ECO:0000256" key="12">
    <source>
        <dbReference type="ARBA" id="ARBA00047860"/>
    </source>
</evidence>
<feature type="disulfide bond" evidence="16">
    <location>
        <begin position="203"/>
        <end position="247"/>
    </location>
</feature>
<feature type="binding site" evidence="15">
    <location>
        <position position="229"/>
    </location>
    <ligand>
        <name>NAD(+)</name>
        <dbReference type="ChEBI" id="CHEBI:57540"/>
    </ligand>
</feature>
<evidence type="ECO:0000313" key="21">
    <source>
        <dbReference type="Proteomes" id="UP001303473"/>
    </source>
</evidence>
<evidence type="ECO:0000256" key="9">
    <source>
        <dbReference type="ARBA" id="ARBA00023154"/>
    </source>
</evidence>
<feature type="region of interest" description="Disordered" evidence="17">
    <location>
        <begin position="1"/>
        <end position="20"/>
    </location>
</feature>
<accession>A0AAN6S6J8</accession>
<comment type="subunit">
    <text evidence="3">Monomer.</text>
</comment>
<organism evidence="20 21">
    <name type="scientific">Diplogelasinospora grovesii</name>
    <dbReference type="NCBI Taxonomy" id="303347"/>
    <lineage>
        <taxon>Eukaryota</taxon>
        <taxon>Fungi</taxon>
        <taxon>Dikarya</taxon>
        <taxon>Ascomycota</taxon>
        <taxon>Pezizomycotina</taxon>
        <taxon>Sordariomycetes</taxon>
        <taxon>Sordariomycetidae</taxon>
        <taxon>Sordariales</taxon>
        <taxon>Diplogelasinosporaceae</taxon>
        <taxon>Diplogelasinospora</taxon>
    </lineage>
</organism>
<feature type="active site" description="Proton donor" evidence="14">
    <location>
        <position position="95"/>
    </location>
</feature>
<dbReference type="GO" id="GO:0019878">
    <property type="term" value="P:lysine biosynthetic process via aminoadipic acid"/>
    <property type="evidence" value="ECO:0007669"/>
    <property type="project" value="TreeGrafter"/>
</dbReference>
<evidence type="ECO:0000256" key="4">
    <source>
        <dbReference type="ARBA" id="ARBA00012847"/>
    </source>
</evidence>
<feature type="active site" description="Proton acceptor" evidence="14">
    <location>
        <position position="77"/>
    </location>
</feature>
<protein>
    <recommendedName>
        <fullName evidence="5 13">Saccharopine dehydrogenase [NAD(+), L-lysine-forming]</fullName>
        <shortName evidence="13">SDH</shortName>
        <ecNumber evidence="4 13">1.5.1.7</ecNumber>
    </recommendedName>
    <alternativeName>
        <fullName evidence="11 13">Lysine--2-oxoglutarate reductase</fullName>
    </alternativeName>
</protein>
<evidence type="ECO:0000256" key="6">
    <source>
        <dbReference type="ARBA" id="ARBA00022605"/>
    </source>
</evidence>
<comment type="caution">
    <text evidence="20">The sequence shown here is derived from an EMBL/GenBank/DDBJ whole genome shotgun (WGS) entry which is preliminary data.</text>
</comment>
<feature type="binding site" evidence="15">
    <location>
        <begin position="318"/>
        <end position="321"/>
    </location>
    <ligand>
        <name>NAD(+)</name>
        <dbReference type="ChEBI" id="CHEBI:57540"/>
    </ligand>
</feature>
<feature type="compositionally biased region" description="Basic and acidic residues" evidence="17">
    <location>
        <begin position="8"/>
        <end position="19"/>
    </location>
</feature>
<evidence type="ECO:0000256" key="10">
    <source>
        <dbReference type="ARBA" id="ARBA00023157"/>
    </source>
</evidence>
<keyword evidence="9 13" id="KW-0457">Lysine biosynthesis</keyword>
<dbReference type="CDD" id="cd12188">
    <property type="entry name" value="SDH"/>
    <property type="match status" value="1"/>
</dbReference>
<dbReference type="PANTHER" id="PTHR11133:SF23">
    <property type="entry name" value="SACCHAROPINE DEHYDROGENASE [NAD(+), L-LYSINE-FORMING]"/>
    <property type="match status" value="1"/>
</dbReference>
<dbReference type="EMBL" id="MU853780">
    <property type="protein sequence ID" value="KAK3941736.1"/>
    <property type="molecule type" value="Genomic_DNA"/>
</dbReference>
<feature type="domain" description="Alanine dehydrogenase/pyridine nucleotide transhydrogenase NAD(H)-binding" evidence="18">
    <location>
        <begin position="182"/>
        <end position="317"/>
    </location>
</feature>
<dbReference type="EC" id="1.5.1.7" evidence="4 13"/>
<evidence type="ECO:0000256" key="7">
    <source>
        <dbReference type="ARBA" id="ARBA00023002"/>
    </source>
</evidence>
<comment type="similarity">
    <text evidence="2 13">Belongs to the AlaDH/PNT family.</text>
</comment>
<evidence type="ECO:0000313" key="20">
    <source>
        <dbReference type="EMBL" id="KAK3941736.1"/>
    </source>
</evidence>
<evidence type="ECO:0000256" key="2">
    <source>
        <dbReference type="ARBA" id="ARBA00005689"/>
    </source>
</evidence>
<feature type="binding site" evidence="15">
    <location>
        <position position="225"/>
    </location>
    <ligand>
        <name>NAD(+)</name>
        <dbReference type="ChEBI" id="CHEBI:57540"/>
    </ligand>
</feature>
<keyword evidence="8 13" id="KW-0520">NAD</keyword>
<dbReference type="SMART" id="SM01003">
    <property type="entry name" value="AlaDh_PNT_N"/>
    <property type="match status" value="1"/>
</dbReference>
<evidence type="ECO:0000256" key="16">
    <source>
        <dbReference type="PIRSR" id="PIRSR018250-4"/>
    </source>
</evidence>
<evidence type="ECO:0000256" key="14">
    <source>
        <dbReference type="PIRSR" id="PIRSR018250-1"/>
    </source>
</evidence>
<dbReference type="Gene3D" id="3.40.50.720">
    <property type="entry name" value="NAD(P)-binding Rossmann-like Domain"/>
    <property type="match status" value="1"/>
</dbReference>
<evidence type="ECO:0000256" key="15">
    <source>
        <dbReference type="PIRSR" id="PIRSR018250-3"/>
    </source>
</evidence>
<feature type="domain" description="Alanine dehydrogenase/pyridine nucleotide transhydrogenase N-terminal" evidence="19">
    <location>
        <begin position="7"/>
        <end position="141"/>
    </location>
</feature>
<dbReference type="PANTHER" id="PTHR11133">
    <property type="entry name" value="SACCHAROPINE DEHYDROGENASE"/>
    <property type="match status" value="1"/>
</dbReference>
<feature type="binding site" evidence="15">
    <location>
        <position position="277"/>
    </location>
    <ligand>
        <name>NAD(+)</name>
        <dbReference type="ChEBI" id="CHEBI:57540"/>
    </ligand>
</feature>
<comment type="pathway">
    <text evidence="1 13">Amino-acid biosynthesis; L-lysine biosynthesis via AAA pathway; L-lysine from L-alpha-aminoadipate (fungal route): step 3/3.</text>
</comment>
<evidence type="ECO:0000259" key="19">
    <source>
        <dbReference type="SMART" id="SM01003"/>
    </source>
</evidence>
<dbReference type="Pfam" id="PF05222">
    <property type="entry name" value="AlaDh_PNT_N"/>
    <property type="match status" value="1"/>
</dbReference>
<feature type="binding site" evidence="15">
    <location>
        <position position="129"/>
    </location>
    <ligand>
        <name>NAD(+)</name>
        <dbReference type="ChEBI" id="CHEBI:57540"/>
    </ligand>
</feature>
<name>A0AAN6S6J8_9PEZI</name>
<dbReference type="InterPro" id="IPR051168">
    <property type="entry name" value="AASS"/>
</dbReference>
<dbReference type="Proteomes" id="UP001303473">
    <property type="component" value="Unassembled WGS sequence"/>
</dbReference>
<dbReference type="InterPro" id="IPR036291">
    <property type="entry name" value="NAD(P)-bd_dom_sf"/>
</dbReference>
<feature type="binding site" evidence="15">
    <location>
        <position position="249"/>
    </location>
    <ligand>
        <name>NAD(+)</name>
        <dbReference type="ChEBI" id="CHEBI:57540"/>
    </ligand>
</feature>
<keyword evidence="21" id="KW-1185">Reference proteome</keyword>
<proteinExistence type="inferred from homology"/>
<evidence type="ECO:0000256" key="13">
    <source>
        <dbReference type="PIRNR" id="PIRNR018250"/>
    </source>
</evidence>
<dbReference type="PIRSF" id="PIRSF018250">
    <property type="entry name" value="Saccharopine_DH_Lys"/>
    <property type="match status" value="1"/>
</dbReference>
<evidence type="ECO:0000256" key="3">
    <source>
        <dbReference type="ARBA" id="ARBA00011245"/>
    </source>
</evidence>
<dbReference type="AlphaFoldDB" id="A0AAN6S6J8"/>
<evidence type="ECO:0000256" key="17">
    <source>
        <dbReference type="SAM" id="MobiDB-lite"/>
    </source>
</evidence>
<evidence type="ECO:0000256" key="1">
    <source>
        <dbReference type="ARBA" id="ARBA00004884"/>
    </source>
</evidence>
<dbReference type="InterPro" id="IPR007886">
    <property type="entry name" value="AlaDH/PNT_N"/>
</dbReference>
<dbReference type="GO" id="GO:0005737">
    <property type="term" value="C:cytoplasm"/>
    <property type="evidence" value="ECO:0007669"/>
    <property type="project" value="TreeGrafter"/>
</dbReference>
<dbReference type="InterPro" id="IPR007698">
    <property type="entry name" value="AlaDH/PNT_NAD(H)-bd"/>
</dbReference>
<dbReference type="SUPFAM" id="SSF52283">
    <property type="entry name" value="Formate/glycerate dehydrogenase catalytic domain-like"/>
    <property type="match status" value="1"/>
</dbReference>
<keyword evidence="6 13" id="KW-0028">Amino-acid biosynthesis</keyword>
<dbReference type="SMART" id="SM01002">
    <property type="entry name" value="AlaDh_PNT_C"/>
    <property type="match status" value="1"/>
</dbReference>
<sequence length="373" mass="40374">MSTTVIHLRSESKPLERRSPLSPASVKALLEAGYVVHVERSPGRIYRDEEFEAVGAEMVPEGSWPNAPKGHIIAGLKELPDDGSLLPHTHIQFGHCYKNQDGWAEYLSRFANGGGTLYDIEFLTNETGRRVAAFGYWAGYAGAAIALLALSHQLLHPGTPLGAVPAYDSAPELITDVKSSVAAALPKSDRPPQVIVIGALGRCGNGAIDLCRAAGVPESSIVKWDMAETAKGGPFQEIAESDIFINCVYLGANKIPPFVTFESLSKPGRRLRVICDVSLDPNNPNNPVPVYKDYTTFPKPTLTLPVEGDGPELTVISIDHLPTLVAREASDEFSSLLLPSLLALNSRNTEGVWTRAEKLYKEKVKELPQKASN</sequence>
<feature type="binding site" evidence="15">
    <location>
        <begin position="201"/>
        <end position="202"/>
    </location>
    <ligand>
        <name>NAD(+)</name>
        <dbReference type="ChEBI" id="CHEBI:57540"/>
    </ligand>
</feature>
<dbReference type="SUPFAM" id="SSF51735">
    <property type="entry name" value="NAD(P)-binding Rossmann-fold domains"/>
    <property type="match status" value="1"/>
</dbReference>
<comment type="catalytic activity">
    <reaction evidence="12 13">
        <text>L-saccharopine + NAD(+) + H2O = L-lysine + 2-oxoglutarate + NADH + H(+)</text>
        <dbReference type="Rhea" id="RHEA:12440"/>
        <dbReference type="ChEBI" id="CHEBI:15377"/>
        <dbReference type="ChEBI" id="CHEBI:15378"/>
        <dbReference type="ChEBI" id="CHEBI:16810"/>
        <dbReference type="ChEBI" id="CHEBI:32551"/>
        <dbReference type="ChEBI" id="CHEBI:57540"/>
        <dbReference type="ChEBI" id="CHEBI:57945"/>
        <dbReference type="ChEBI" id="CHEBI:57951"/>
        <dbReference type="EC" id="1.5.1.7"/>
    </reaction>
</comment>
<dbReference type="GO" id="GO:0004754">
    <property type="term" value="F:saccharopine dehydrogenase (NAD+, L-lysine-forming) activity"/>
    <property type="evidence" value="ECO:0007669"/>
    <property type="project" value="UniProtKB-EC"/>
</dbReference>